<gene>
    <name evidence="1" type="ORF">I5L79_09510</name>
</gene>
<evidence type="ECO:0000313" key="2">
    <source>
        <dbReference type="Proteomes" id="UP000601099"/>
    </source>
</evidence>
<reference evidence="1 2" key="1">
    <citation type="submission" date="2020-11" db="EMBL/GenBank/DDBJ databases">
        <title>Hymenobacter sp.</title>
        <authorList>
            <person name="Kim M.K."/>
        </authorList>
    </citation>
    <scope>NUCLEOTIDE SEQUENCE [LARGE SCALE GENOMIC DNA]</scope>
    <source>
        <strain evidence="1 2">BT594</strain>
    </source>
</reference>
<comment type="caution">
    <text evidence="1">The sequence shown here is derived from an EMBL/GenBank/DDBJ whole genome shotgun (WGS) entry which is preliminary data.</text>
</comment>
<proteinExistence type="predicted"/>
<keyword evidence="2" id="KW-1185">Reference proteome</keyword>
<organism evidence="1 2">
    <name type="scientific">Hymenobacter guriensis</name>
    <dbReference type="NCBI Taxonomy" id="2793065"/>
    <lineage>
        <taxon>Bacteria</taxon>
        <taxon>Pseudomonadati</taxon>
        <taxon>Bacteroidota</taxon>
        <taxon>Cytophagia</taxon>
        <taxon>Cytophagales</taxon>
        <taxon>Hymenobacteraceae</taxon>
        <taxon>Hymenobacter</taxon>
    </lineage>
</organism>
<sequence length="521" mass="59674">MRNYLLRLVFLLLMPLGLWAQIATPPSGYKLQRVRRLRPVAQPLGGLVPYQGYYDWGLSDTLGRVYVRPIFEDEPKSTAGPFWVSEWRNVKDIYLRRSERWMELWGKSEIWLNARGQYLVVPSEYAAYRQPDGSLVAKPYRHRLTEPLYRYEVLPYRQDKEAQVPSPWRYWRNHRRGWLYYVGAGLYAVRGPSEWQYFRRERRRRHRYRHSTAIMVRGAPLTGPAQALFDSASRRLTPYQYERLGRIHSGRIHYALYKTPFTEGFLDRRGHQVLGPYRTAANFSHGRAVVSLEGIGKEPLYALIDTVGAFIIAPQLKVLDGPDARGFVRRSIPRPAERSVYEYLDLDGKPAFPGRYFGWGEQFTGDSAAVPDTLNRPGVLYANGTWLPRPTTPEQQYVKPARGMVVPADSSRVVLVSPTGHRVTTATYAKGQPLAGGWFVAYDSASSPAVLITPAGNRYPPPPGYAPDLLYHGPDNYNHVPFDNGLLKVRWGQPHQEGWEPKREAYMTRSGRILVGDPNPK</sequence>
<dbReference type="Proteomes" id="UP000601099">
    <property type="component" value="Unassembled WGS sequence"/>
</dbReference>
<dbReference type="EMBL" id="JADWYK010000004">
    <property type="protein sequence ID" value="MBG8553784.1"/>
    <property type="molecule type" value="Genomic_DNA"/>
</dbReference>
<protein>
    <recommendedName>
        <fullName evidence="3">WG repeat-containing protein</fullName>
    </recommendedName>
</protein>
<evidence type="ECO:0000313" key="1">
    <source>
        <dbReference type="EMBL" id="MBG8553784.1"/>
    </source>
</evidence>
<dbReference type="RefSeq" id="WP_196954793.1">
    <property type="nucleotide sequence ID" value="NZ_JADWYK010000004.1"/>
</dbReference>
<name>A0ABS0L2Y0_9BACT</name>
<accession>A0ABS0L2Y0</accession>
<evidence type="ECO:0008006" key="3">
    <source>
        <dbReference type="Google" id="ProtNLM"/>
    </source>
</evidence>